<protein>
    <submittedName>
        <fullName evidence="1">Uncharacterized protein</fullName>
    </submittedName>
</protein>
<evidence type="ECO:0000313" key="2">
    <source>
        <dbReference type="Proteomes" id="UP000215506"/>
    </source>
</evidence>
<organism evidence="1 2">
    <name type="scientific">Nocardia cerradoensis</name>
    <dbReference type="NCBI Taxonomy" id="85688"/>
    <lineage>
        <taxon>Bacteria</taxon>
        <taxon>Bacillati</taxon>
        <taxon>Actinomycetota</taxon>
        <taxon>Actinomycetes</taxon>
        <taxon>Mycobacteriales</taxon>
        <taxon>Nocardiaceae</taxon>
        <taxon>Nocardia</taxon>
    </lineage>
</organism>
<comment type="caution">
    <text evidence="1">The sequence shown here is derived from an EMBL/GenBank/DDBJ whole genome shotgun (WGS) entry which is preliminary data.</text>
</comment>
<gene>
    <name evidence="1" type="ORF">B7C42_08389</name>
</gene>
<dbReference type="EMBL" id="NGAF01000647">
    <property type="protein sequence ID" value="OXR39543.1"/>
    <property type="molecule type" value="Genomic_DNA"/>
</dbReference>
<reference evidence="1 2" key="1">
    <citation type="submission" date="2017-07" db="EMBL/GenBank/DDBJ databases">
        <title>First draft Genome Sequence of Nocardia cerradoensis isolated from human infection.</title>
        <authorList>
            <person name="Carrasco G."/>
        </authorList>
    </citation>
    <scope>NUCLEOTIDE SEQUENCE [LARGE SCALE GENOMIC DNA]</scope>
    <source>
        <strain evidence="1 2">CNM20130759</strain>
    </source>
</reference>
<evidence type="ECO:0000313" key="1">
    <source>
        <dbReference type="EMBL" id="OXR39543.1"/>
    </source>
</evidence>
<name>A0A231GSD8_9NOCA</name>
<dbReference type="Proteomes" id="UP000215506">
    <property type="component" value="Unassembled WGS sequence"/>
</dbReference>
<keyword evidence="2" id="KW-1185">Reference proteome</keyword>
<proteinExistence type="predicted"/>
<sequence length="63" mass="6455">MPTPAAAATSRIVIPANPSRDSTSTAALVSLSTVSACLPLSRRLVASTALDSPSDMCPDSIRR</sequence>
<accession>A0A231GSD8</accession>
<dbReference type="AlphaFoldDB" id="A0A231GSD8"/>